<evidence type="ECO:0000256" key="6">
    <source>
        <dbReference type="SAM" id="Phobius"/>
    </source>
</evidence>
<keyword evidence="5 6" id="KW-0472">Membrane</keyword>
<organism evidence="8 9">
    <name type="scientific">Empedobacter falsenii</name>
    <dbReference type="NCBI Taxonomy" id="343874"/>
    <lineage>
        <taxon>Bacteria</taxon>
        <taxon>Pseudomonadati</taxon>
        <taxon>Bacteroidota</taxon>
        <taxon>Flavobacteriia</taxon>
        <taxon>Flavobacteriales</taxon>
        <taxon>Weeksellaceae</taxon>
        <taxon>Empedobacter</taxon>
    </lineage>
</organism>
<keyword evidence="2" id="KW-1003">Cell membrane</keyword>
<comment type="caution">
    <text evidence="8">The sequence shown here is derived from an EMBL/GenBank/DDBJ whole genome shotgun (WGS) entry which is preliminary data.</text>
</comment>
<evidence type="ECO:0000259" key="7">
    <source>
        <dbReference type="Pfam" id="PF06271"/>
    </source>
</evidence>
<comment type="subcellular location">
    <subcellularLocation>
        <location evidence="1">Cell membrane</location>
        <topology evidence="1">Multi-pass membrane protein</topology>
    </subcellularLocation>
</comment>
<evidence type="ECO:0000256" key="2">
    <source>
        <dbReference type="ARBA" id="ARBA00022475"/>
    </source>
</evidence>
<feature type="transmembrane region" description="Helical" evidence="6">
    <location>
        <begin position="66"/>
        <end position="83"/>
    </location>
</feature>
<feature type="transmembrane region" description="Helical" evidence="6">
    <location>
        <begin position="21"/>
        <end position="46"/>
    </location>
</feature>
<dbReference type="EMBL" id="RHPO01000010">
    <property type="protein sequence ID" value="RRT92180.1"/>
    <property type="molecule type" value="Genomic_DNA"/>
</dbReference>
<gene>
    <name evidence="8" type="ORF">EGI89_06765</name>
</gene>
<dbReference type="Pfam" id="PF06271">
    <property type="entry name" value="RDD"/>
    <property type="match status" value="1"/>
</dbReference>
<proteinExistence type="predicted"/>
<evidence type="ECO:0000313" key="9">
    <source>
        <dbReference type="Proteomes" id="UP000267844"/>
    </source>
</evidence>
<evidence type="ECO:0000256" key="1">
    <source>
        <dbReference type="ARBA" id="ARBA00004651"/>
    </source>
</evidence>
<evidence type="ECO:0000256" key="5">
    <source>
        <dbReference type="ARBA" id="ARBA00023136"/>
    </source>
</evidence>
<keyword evidence="4 6" id="KW-1133">Transmembrane helix</keyword>
<dbReference type="RefSeq" id="WP_125349635.1">
    <property type="nucleotide sequence ID" value="NZ_JAAGKM010000012.1"/>
</dbReference>
<dbReference type="PANTHER" id="PTHR36115:SF4">
    <property type="entry name" value="MEMBRANE PROTEIN"/>
    <property type="match status" value="1"/>
</dbReference>
<dbReference type="AlphaFoldDB" id="A0A3R8TLU0"/>
<accession>A0A3R8TLU0</accession>
<sequence>MYQDYKVGEHKANKGLRFLNFIIDYVSIILLTMLFFGFIAIVIVIINPESDIIYQLENINPLIDRVITAFFYVLLIFLSEFLTKGRSLGKFITGTKVVMIDGSTPTTKDYFTRSICRIIPFDVLTFLGENGWHDKISKTTVVNKKAFEADLSQADNIESIGKTEFE</sequence>
<evidence type="ECO:0000313" key="8">
    <source>
        <dbReference type="EMBL" id="RRT92180.1"/>
    </source>
</evidence>
<dbReference type="InterPro" id="IPR010432">
    <property type="entry name" value="RDD"/>
</dbReference>
<dbReference type="GO" id="GO:0005886">
    <property type="term" value="C:plasma membrane"/>
    <property type="evidence" value="ECO:0007669"/>
    <property type="project" value="UniProtKB-SubCell"/>
</dbReference>
<feature type="domain" description="RDD" evidence="7">
    <location>
        <begin position="15"/>
        <end position="125"/>
    </location>
</feature>
<evidence type="ECO:0000256" key="3">
    <source>
        <dbReference type="ARBA" id="ARBA00022692"/>
    </source>
</evidence>
<dbReference type="Proteomes" id="UP000267844">
    <property type="component" value="Unassembled WGS sequence"/>
</dbReference>
<reference evidence="8 9" key="1">
    <citation type="submission" date="2018-10" db="EMBL/GenBank/DDBJ databases">
        <title>Transmission dynamics of multidrug resistant bacteria on intensive care unit surfaces.</title>
        <authorList>
            <person name="D'Souza A.W."/>
            <person name="Potter R.F."/>
            <person name="Wallace M."/>
            <person name="Shupe A."/>
            <person name="Patel S."/>
            <person name="Sun S."/>
            <person name="Gul D."/>
            <person name="Kwon J.H."/>
            <person name="Andleeb S."/>
            <person name="Burnham C.-A.D."/>
            <person name="Dantas G."/>
        </authorList>
    </citation>
    <scope>NUCLEOTIDE SEQUENCE [LARGE SCALE GENOMIC DNA]</scope>
    <source>
        <strain evidence="8 9">WF_348</strain>
    </source>
</reference>
<dbReference type="PANTHER" id="PTHR36115">
    <property type="entry name" value="PROLINE-RICH ANTIGEN HOMOLOG-RELATED"/>
    <property type="match status" value="1"/>
</dbReference>
<name>A0A3R8TLU0_9FLAO</name>
<keyword evidence="3 6" id="KW-0812">Transmembrane</keyword>
<protein>
    <submittedName>
        <fullName evidence="8">RDD family protein</fullName>
    </submittedName>
</protein>
<evidence type="ECO:0000256" key="4">
    <source>
        <dbReference type="ARBA" id="ARBA00022989"/>
    </source>
</evidence>
<dbReference type="InterPro" id="IPR051791">
    <property type="entry name" value="Pra-immunoreactive"/>
</dbReference>